<evidence type="ECO:0000256" key="3">
    <source>
        <dbReference type="ARBA" id="ARBA00022475"/>
    </source>
</evidence>
<dbReference type="Pfam" id="PF03600">
    <property type="entry name" value="CitMHS"/>
    <property type="match status" value="1"/>
</dbReference>
<dbReference type="GeneID" id="97240682"/>
<keyword evidence="2" id="KW-0813">Transport</keyword>
<accession>A0A161R304</accession>
<protein>
    <submittedName>
        <fullName evidence="9">Anion transporter</fullName>
    </submittedName>
</protein>
<dbReference type="PANTHER" id="PTHR43302">
    <property type="entry name" value="TRANSPORTER ARSB-RELATED"/>
    <property type="match status" value="1"/>
</dbReference>
<evidence type="ECO:0000256" key="1">
    <source>
        <dbReference type="ARBA" id="ARBA00004651"/>
    </source>
</evidence>
<feature type="transmembrane region" description="Helical" evidence="7">
    <location>
        <begin position="29"/>
        <end position="47"/>
    </location>
</feature>
<evidence type="ECO:0000313" key="10">
    <source>
        <dbReference type="Proteomes" id="UP000075787"/>
    </source>
</evidence>
<feature type="transmembrane region" description="Helical" evidence="7">
    <location>
        <begin position="314"/>
        <end position="338"/>
    </location>
</feature>
<dbReference type="GO" id="GO:0005886">
    <property type="term" value="C:plasma membrane"/>
    <property type="evidence" value="ECO:0007669"/>
    <property type="project" value="UniProtKB-SubCell"/>
</dbReference>
<reference evidence="9 10" key="1">
    <citation type="submission" date="2015-12" db="EMBL/GenBank/DDBJ databases">
        <title>Genome sequence of Tistrella mobilis MCCC 1A02139.</title>
        <authorList>
            <person name="Lu L."/>
            <person name="Lai Q."/>
            <person name="Shao Z."/>
            <person name="Qian P."/>
        </authorList>
    </citation>
    <scope>NUCLEOTIDE SEQUENCE [LARGE SCALE GENOMIC DNA]</scope>
    <source>
        <strain evidence="9 10">MCCC 1A02139</strain>
    </source>
</reference>
<keyword evidence="6 7" id="KW-0472">Membrane</keyword>
<evidence type="ECO:0000256" key="2">
    <source>
        <dbReference type="ARBA" id="ARBA00022448"/>
    </source>
</evidence>
<keyword evidence="5 7" id="KW-1133">Transmembrane helix</keyword>
<evidence type="ECO:0000313" key="9">
    <source>
        <dbReference type="EMBL" id="KYO52097.1"/>
    </source>
</evidence>
<dbReference type="Proteomes" id="UP000075787">
    <property type="component" value="Unassembled WGS sequence"/>
</dbReference>
<evidence type="ECO:0000256" key="5">
    <source>
        <dbReference type="ARBA" id="ARBA00022989"/>
    </source>
</evidence>
<name>A0A161R304_9PROT</name>
<dbReference type="EMBL" id="LPZR01000163">
    <property type="protein sequence ID" value="KYO52097.1"/>
    <property type="molecule type" value="Genomic_DNA"/>
</dbReference>
<evidence type="ECO:0000259" key="8">
    <source>
        <dbReference type="Pfam" id="PF03600"/>
    </source>
</evidence>
<dbReference type="OrthoDB" id="9774335at2"/>
<comment type="caution">
    <text evidence="9">The sequence shown here is derived from an EMBL/GenBank/DDBJ whole genome shotgun (WGS) entry which is preliminary data.</text>
</comment>
<proteinExistence type="predicted"/>
<feature type="transmembrane region" description="Helical" evidence="7">
    <location>
        <begin position="59"/>
        <end position="78"/>
    </location>
</feature>
<evidence type="ECO:0000256" key="6">
    <source>
        <dbReference type="ARBA" id="ARBA00023136"/>
    </source>
</evidence>
<keyword evidence="4 7" id="KW-0812">Transmembrane</keyword>
<feature type="transmembrane region" description="Helical" evidence="7">
    <location>
        <begin position="170"/>
        <end position="196"/>
    </location>
</feature>
<gene>
    <name evidence="9" type="ORF">AUP44_06355</name>
</gene>
<feature type="transmembrane region" description="Helical" evidence="7">
    <location>
        <begin position="390"/>
        <end position="407"/>
    </location>
</feature>
<feature type="transmembrane region" description="Helical" evidence="7">
    <location>
        <begin position="345"/>
        <end position="370"/>
    </location>
</feature>
<dbReference type="GO" id="GO:0055085">
    <property type="term" value="P:transmembrane transport"/>
    <property type="evidence" value="ECO:0007669"/>
    <property type="project" value="InterPro"/>
</dbReference>
<evidence type="ECO:0000256" key="4">
    <source>
        <dbReference type="ARBA" id="ARBA00022692"/>
    </source>
</evidence>
<sequence length="408" mass="41743">MTWLTLAIFLAVYAGMAAGRWPGLAVDRTGIAVIGGLTMVISGAVTPEAALAAIDWPTLILLFALMILSAQFALAGFYDRAAARLAAGRVGPALLLGLVVAVSGLTSAVLSNDVVVFALALPLARGVWGRGLDPRPFVLGLAGGANAGSALTLIGNPQNILIGQLGGLDFWSYAAAAAVPSLAALLAVHLAIVLVWRRRWHLAADSLSGTAPDMGMAPAVDRPALIKAVVALLAVLVAFSTPVPHVEAAVAIAAALMISRRIETRRLLAEVDWSLLLLFAGLFVVTGAFAATGLPGQALAWLAGAGIAPDRLAVMAPLTLAGSNTIGNVPLVMLLLAIQPDWSPAALTALAVLSTLAGNFLVVGSLANIIAVERVRSLGLVVDFATHARSGVPMTLTGMGLALLWFVV</sequence>
<dbReference type="RefSeq" id="WP_062764815.1">
    <property type="nucleotide sequence ID" value="NZ_CP121045.1"/>
</dbReference>
<dbReference type="PANTHER" id="PTHR43302:SF5">
    <property type="entry name" value="TRANSPORTER ARSB-RELATED"/>
    <property type="match status" value="1"/>
</dbReference>
<dbReference type="AlphaFoldDB" id="A0A161R304"/>
<dbReference type="InterPro" id="IPR004680">
    <property type="entry name" value="Cit_transptr-like_dom"/>
</dbReference>
<feature type="transmembrane region" description="Helical" evidence="7">
    <location>
        <begin position="275"/>
        <end position="294"/>
    </location>
</feature>
<feature type="domain" description="Citrate transporter-like" evidence="8">
    <location>
        <begin position="26"/>
        <end position="338"/>
    </location>
</feature>
<organism evidence="9 10">
    <name type="scientific">Tistrella mobilis</name>
    <dbReference type="NCBI Taxonomy" id="171437"/>
    <lineage>
        <taxon>Bacteria</taxon>
        <taxon>Pseudomonadati</taxon>
        <taxon>Pseudomonadota</taxon>
        <taxon>Alphaproteobacteria</taxon>
        <taxon>Geminicoccales</taxon>
        <taxon>Geminicoccaceae</taxon>
        <taxon>Tistrella</taxon>
    </lineage>
</organism>
<comment type="subcellular location">
    <subcellularLocation>
        <location evidence="1">Cell membrane</location>
        <topology evidence="1">Multi-pass membrane protein</topology>
    </subcellularLocation>
</comment>
<keyword evidence="3" id="KW-1003">Cell membrane</keyword>
<evidence type="ECO:0000256" key="7">
    <source>
        <dbReference type="SAM" id="Phobius"/>
    </source>
</evidence>